<name>A0A4X2LMY5_VOMUR</name>
<comment type="subcellular location">
    <subcellularLocation>
        <location evidence="1">Membrane</location>
        <topology evidence="1">Single-pass membrane protein</topology>
    </subcellularLocation>
</comment>
<dbReference type="GO" id="GO:0005615">
    <property type="term" value="C:extracellular space"/>
    <property type="evidence" value="ECO:0007669"/>
    <property type="project" value="TreeGrafter"/>
</dbReference>
<dbReference type="OMA" id="ARQLECI"/>
<evidence type="ECO:0000256" key="6">
    <source>
        <dbReference type="SAM" id="MobiDB-lite"/>
    </source>
</evidence>
<dbReference type="GeneTree" id="ENSGT00390000004493"/>
<dbReference type="FunFam" id="2.40.50.90:FF:000024">
    <property type="entry name" value="Chromosome 3 C3orf33 homolog"/>
    <property type="match status" value="1"/>
</dbReference>
<evidence type="ECO:0000313" key="7">
    <source>
        <dbReference type="Ensembl" id="ENSVURP00010022147.1"/>
    </source>
</evidence>
<reference evidence="7" key="3">
    <citation type="submission" date="2025-09" db="UniProtKB">
        <authorList>
            <consortium name="Ensembl"/>
        </authorList>
    </citation>
    <scope>IDENTIFICATION</scope>
</reference>
<dbReference type="Gene3D" id="2.40.50.90">
    <property type="match status" value="1"/>
</dbReference>
<keyword evidence="4" id="KW-0007">Acetylation</keyword>
<evidence type="ECO:0000256" key="5">
    <source>
        <dbReference type="ARBA" id="ARBA00023136"/>
    </source>
</evidence>
<dbReference type="GO" id="GO:0016020">
    <property type="term" value="C:membrane"/>
    <property type="evidence" value="ECO:0007669"/>
    <property type="project" value="UniProtKB-SubCell"/>
</dbReference>
<evidence type="ECO:0000256" key="3">
    <source>
        <dbReference type="ARBA" id="ARBA00022989"/>
    </source>
</evidence>
<keyword evidence="3" id="KW-1133">Transmembrane helix</keyword>
<evidence type="ECO:0000256" key="2">
    <source>
        <dbReference type="ARBA" id="ARBA00022692"/>
    </source>
</evidence>
<feature type="compositionally biased region" description="Pro residues" evidence="6">
    <location>
        <begin position="7"/>
        <end position="17"/>
    </location>
</feature>
<dbReference type="SUPFAM" id="SSF50199">
    <property type="entry name" value="Staphylococcal nuclease"/>
    <property type="match status" value="1"/>
</dbReference>
<feature type="region of interest" description="Disordered" evidence="6">
    <location>
        <begin position="1"/>
        <end position="54"/>
    </location>
</feature>
<dbReference type="PANTHER" id="PTHR28434:SF1">
    <property type="entry name" value="PROTEIN C3ORF33"/>
    <property type="match status" value="1"/>
</dbReference>
<evidence type="ECO:0000313" key="8">
    <source>
        <dbReference type="Proteomes" id="UP000314987"/>
    </source>
</evidence>
<dbReference type="STRING" id="29139.ENSVURP00010022147"/>
<keyword evidence="8" id="KW-1185">Reference proteome</keyword>
<proteinExistence type="predicted"/>
<organism evidence="7 8">
    <name type="scientific">Vombatus ursinus</name>
    <name type="common">Common wombat</name>
    <dbReference type="NCBI Taxonomy" id="29139"/>
    <lineage>
        <taxon>Eukaryota</taxon>
        <taxon>Metazoa</taxon>
        <taxon>Chordata</taxon>
        <taxon>Craniata</taxon>
        <taxon>Vertebrata</taxon>
        <taxon>Euteleostomi</taxon>
        <taxon>Mammalia</taxon>
        <taxon>Metatheria</taxon>
        <taxon>Diprotodontia</taxon>
        <taxon>Vombatidae</taxon>
        <taxon>Vombatus</taxon>
    </lineage>
</organism>
<dbReference type="InterPro" id="IPR042421">
    <property type="entry name" value="C3orf33-like"/>
</dbReference>
<gene>
    <name evidence="7" type="primary">CUNH3orf33</name>
</gene>
<evidence type="ECO:0000256" key="4">
    <source>
        <dbReference type="ARBA" id="ARBA00022990"/>
    </source>
</evidence>
<dbReference type="Proteomes" id="UP000314987">
    <property type="component" value="Unassembled WGS sequence"/>
</dbReference>
<dbReference type="PANTHER" id="PTHR28434">
    <property type="entry name" value="PROTEIN C3ORF33"/>
    <property type="match status" value="1"/>
</dbReference>
<keyword evidence="2" id="KW-0812">Transmembrane</keyword>
<sequence>MPRLIPVMPPPPPPPVPSQRSPISAQELPSRPLLPKPLGTETVPETPTPAWPELEGPAPEPLQACTSTKSDFNVVAFLSKWADDNLCLIRNISTGMAVAGVMLFARSIKLTTKFISPSEIPKEFIKNNVKLRGRLHRVTEKGLELEHIPIHVPLISSWRRQPCGVLLIKLAGVELTEAGHLWLRKELKPFQVLWFQLLARDNSSLLCYLLVNRGLYFTVSLNEEILRRGLGKTVLIKELDHNSRVYWTIHKNLLKAELKAIRRGEGIWKEDTEKSSYMEKYKGSWREIWSEDHSFKRRLLWEMDPRRKSFYERLKSQCEKYKDKLSNSSFMLKVREFLSRVKLGKR</sequence>
<evidence type="ECO:0000256" key="1">
    <source>
        <dbReference type="ARBA" id="ARBA00004167"/>
    </source>
</evidence>
<dbReference type="InterPro" id="IPR035437">
    <property type="entry name" value="SNase_OB-fold_sf"/>
</dbReference>
<dbReference type="Ensembl" id="ENSVURT00010025210.1">
    <property type="protein sequence ID" value="ENSVURP00010022147.1"/>
    <property type="gene ID" value="ENSVURG00010016972.1"/>
</dbReference>
<reference evidence="8" key="1">
    <citation type="submission" date="2018-12" db="EMBL/GenBank/DDBJ databases">
        <authorList>
            <person name="Yazar S."/>
        </authorList>
    </citation>
    <scope>NUCLEOTIDE SEQUENCE [LARGE SCALE GENOMIC DNA]</scope>
</reference>
<keyword evidence="5" id="KW-0472">Membrane</keyword>
<dbReference type="AlphaFoldDB" id="A0A4X2LMY5"/>
<accession>A0A4X2LMY5</accession>
<reference evidence="7" key="2">
    <citation type="submission" date="2025-08" db="UniProtKB">
        <authorList>
            <consortium name="Ensembl"/>
        </authorList>
    </citation>
    <scope>IDENTIFICATION</scope>
</reference>
<protein>
    <submittedName>
        <fullName evidence="7">Uncharacterized protein</fullName>
    </submittedName>
</protein>